<reference evidence="9" key="1">
    <citation type="submission" date="2019-10" db="EMBL/GenBank/DDBJ databases">
        <title>Complete genome sequence of Corynebacterium urogenitalis DSM 108747, isolated from the genital tract of a cow.</title>
        <authorList>
            <person name="Ruckert C."/>
            <person name="Ballas P."/>
            <person name="Wagener K."/>
            <person name="Drillich M."/>
            <person name="Kaempfer P."/>
            <person name="Busse H.-J."/>
            <person name="Ehling-Schulz M."/>
        </authorList>
    </citation>
    <scope>NUCLEOTIDE SEQUENCE [LARGE SCALE GENOMIC DNA]</scope>
    <source>
        <strain evidence="9">LMM 1652</strain>
    </source>
</reference>
<dbReference type="AlphaFoldDB" id="A0A5J6ZD06"/>
<dbReference type="PANTHER" id="PTHR11079:SF202">
    <property type="entry name" value="TRNA-SPECIFIC ADENOSINE DEAMINASE"/>
    <property type="match status" value="1"/>
</dbReference>
<evidence type="ECO:0000256" key="3">
    <source>
        <dbReference type="ARBA" id="ARBA00022801"/>
    </source>
</evidence>
<evidence type="ECO:0000259" key="7">
    <source>
        <dbReference type="PROSITE" id="PS51747"/>
    </source>
</evidence>
<dbReference type="Proteomes" id="UP000326711">
    <property type="component" value="Chromosome"/>
</dbReference>
<feature type="binding site" evidence="6">
    <location>
        <position position="100"/>
    </location>
    <ligand>
        <name>Zn(2+)</name>
        <dbReference type="ChEBI" id="CHEBI:29105"/>
        <note>catalytic</note>
    </ligand>
</feature>
<evidence type="ECO:0000313" key="9">
    <source>
        <dbReference type="Proteomes" id="UP000326711"/>
    </source>
</evidence>
<feature type="binding site" evidence="6">
    <location>
        <position position="103"/>
    </location>
    <ligand>
        <name>Zn(2+)</name>
        <dbReference type="ChEBI" id="CHEBI:29105"/>
        <note>catalytic</note>
    </ligand>
</feature>
<comment type="similarity">
    <text evidence="6">Belongs to the cytidine and deoxycytidylate deaminase family.</text>
</comment>
<feature type="domain" description="CMP/dCMP-type deaminase" evidence="7">
    <location>
        <begin position="18"/>
        <end position="130"/>
    </location>
</feature>
<dbReference type="EMBL" id="CP045032">
    <property type="protein sequence ID" value="QFQ03339.1"/>
    <property type="molecule type" value="Genomic_DNA"/>
</dbReference>
<evidence type="ECO:0000256" key="4">
    <source>
        <dbReference type="ARBA" id="ARBA00022833"/>
    </source>
</evidence>
<dbReference type="EC" id="3.5.4.33" evidence="6"/>
<keyword evidence="4 6" id="KW-0862">Zinc</keyword>
<organism evidence="8 9">
    <name type="scientific">Corynebacterium urogenitale</name>
    <dbReference type="NCBI Taxonomy" id="2487892"/>
    <lineage>
        <taxon>Bacteria</taxon>
        <taxon>Bacillati</taxon>
        <taxon>Actinomycetota</taxon>
        <taxon>Actinomycetes</taxon>
        <taxon>Mycobacteriales</taxon>
        <taxon>Corynebacteriaceae</taxon>
        <taxon>Corynebacterium</taxon>
    </lineage>
</organism>
<feature type="binding site" evidence="6">
    <location>
        <position position="69"/>
    </location>
    <ligand>
        <name>Zn(2+)</name>
        <dbReference type="ChEBI" id="CHEBI:29105"/>
        <note>catalytic</note>
    </ligand>
</feature>
<dbReference type="InterPro" id="IPR002125">
    <property type="entry name" value="CMP_dCMP_dom"/>
</dbReference>
<keyword evidence="1 6" id="KW-0819">tRNA processing</keyword>
<comment type="function">
    <text evidence="6">Catalyzes the deamination of adenosine to inosine at the wobble position 34 of tRNA(Arg2).</text>
</comment>
<dbReference type="KEGG" id="cuo:CUROG_10020"/>
<dbReference type="SUPFAM" id="SSF53927">
    <property type="entry name" value="Cytidine deaminase-like"/>
    <property type="match status" value="1"/>
</dbReference>
<protein>
    <recommendedName>
        <fullName evidence="6">tRNA-specific adenosine deaminase</fullName>
        <ecNumber evidence="6">3.5.4.33</ecNumber>
    </recommendedName>
</protein>
<comment type="cofactor">
    <cofactor evidence="6">
        <name>Zn(2+)</name>
        <dbReference type="ChEBI" id="CHEBI:29105"/>
    </cofactor>
    <text evidence="6">Binds 1 zinc ion per subunit.</text>
</comment>
<evidence type="ECO:0000313" key="8">
    <source>
        <dbReference type="EMBL" id="QFQ03339.1"/>
    </source>
</evidence>
<dbReference type="InterPro" id="IPR016193">
    <property type="entry name" value="Cytidine_deaminase-like"/>
</dbReference>
<keyword evidence="9" id="KW-1185">Reference proteome</keyword>
<dbReference type="Pfam" id="PF00383">
    <property type="entry name" value="dCMP_cyt_deam_1"/>
    <property type="match status" value="1"/>
</dbReference>
<evidence type="ECO:0000256" key="5">
    <source>
        <dbReference type="ARBA" id="ARBA00048045"/>
    </source>
</evidence>
<evidence type="ECO:0000256" key="6">
    <source>
        <dbReference type="HAMAP-Rule" id="MF_00972"/>
    </source>
</evidence>
<gene>
    <name evidence="6 8" type="primary">tadA</name>
    <name evidence="8" type="ORF">CUROG_10020</name>
</gene>
<accession>A0A5J6ZD06</accession>
<keyword evidence="3 6" id="KW-0378">Hydrolase</keyword>
<name>A0A5J6ZD06_9CORY</name>
<sequence length="166" mass="17350">MGGGSLIGRGLPRERAAVEAEAWMRRALDVAAQTPAGDIPVGAVVFGPDGRELGCGTNRREADADPAGHAEVAAIRAAARELGDAWRLEECTLVVTLEPCAMCAGLALGARVGRIIYGACEPKTGACGSVWDLPREAPLHKAEVLGGVLREDCVALLKDFFSTLRT</sequence>
<dbReference type="InterPro" id="IPR028883">
    <property type="entry name" value="tRNA_aden_deaminase"/>
</dbReference>
<comment type="subunit">
    <text evidence="6">Homodimer.</text>
</comment>
<dbReference type="GO" id="GO:0002100">
    <property type="term" value="P:tRNA wobble adenosine to inosine editing"/>
    <property type="evidence" value="ECO:0007669"/>
    <property type="project" value="UniProtKB-UniRule"/>
</dbReference>
<proteinExistence type="inferred from homology"/>
<evidence type="ECO:0000256" key="2">
    <source>
        <dbReference type="ARBA" id="ARBA00022723"/>
    </source>
</evidence>
<comment type="catalytic activity">
    <reaction evidence="5 6">
        <text>adenosine(34) in tRNA + H2O + H(+) = inosine(34) in tRNA + NH4(+)</text>
        <dbReference type="Rhea" id="RHEA:43168"/>
        <dbReference type="Rhea" id="RHEA-COMP:10373"/>
        <dbReference type="Rhea" id="RHEA-COMP:10374"/>
        <dbReference type="ChEBI" id="CHEBI:15377"/>
        <dbReference type="ChEBI" id="CHEBI:15378"/>
        <dbReference type="ChEBI" id="CHEBI:28938"/>
        <dbReference type="ChEBI" id="CHEBI:74411"/>
        <dbReference type="ChEBI" id="CHEBI:82852"/>
        <dbReference type="EC" id="3.5.4.33"/>
    </reaction>
</comment>
<dbReference type="PROSITE" id="PS51747">
    <property type="entry name" value="CYT_DCMP_DEAMINASES_2"/>
    <property type="match status" value="1"/>
</dbReference>
<keyword evidence="2 6" id="KW-0479">Metal-binding</keyword>
<dbReference type="PANTHER" id="PTHR11079">
    <property type="entry name" value="CYTOSINE DEAMINASE FAMILY MEMBER"/>
    <property type="match status" value="1"/>
</dbReference>
<feature type="active site" description="Proton donor" evidence="6">
    <location>
        <position position="71"/>
    </location>
</feature>
<dbReference type="HAMAP" id="MF_00972">
    <property type="entry name" value="tRNA_aden_deaminase"/>
    <property type="match status" value="1"/>
</dbReference>
<dbReference type="CDD" id="cd01285">
    <property type="entry name" value="nucleoside_deaminase"/>
    <property type="match status" value="1"/>
</dbReference>
<dbReference type="GO" id="GO:0052717">
    <property type="term" value="F:tRNA-specific adenosine-34 deaminase activity"/>
    <property type="evidence" value="ECO:0007669"/>
    <property type="project" value="UniProtKB-UniRule"/>
</dbReference>
<evidence type="ECO:0000256" key="1">
    <source>
        <dbReference type="ARBA" id="ARBA00022694"/>
    </source>
</evidence>
<dbReference type="Gene3D" id="3.40.140.10">
    <property type="entry name" value="Cytidine Deaminase, domain 2"/>
    <property type="match status" value="1"/>
</dbReference>
<dbReference type="GO" id="GO:0008270">
    <property type="term" value="F:zinc ion binding"/>
    <property type="evidence" value="ECO:0007669"/>
    <property type="project" value="UniProtKB-UniRule"/>
</dbReference>